<sequence>MGTESENYTKLDVLEAIRKLANERTLRSRTEFLVKLPKHYNLNISTLRRYMLELGIKKNMEGFYKLPDEVELKLQREELSSLFTRANLDVIKDINFTFLSTNPNYVELLIHELRNHPILKDRIISMIPSTDGILVITNNLVEFNREIKEIKKIKNIND</sequence>
<evidence type="ECO:0000313" key="1">
    <source>
        <dbReference type="EMBL" id="SNT19295.1"/>
    </source>
</evidence>
<proteinExistence type="predicted"/>
<gene>
    <name evidence="1" type="ORF">SAMN05446037_105014</name>
</gene>
<dbReference type="RefSeq" id="WP_089285402.1">
    <property type="nucleotide sequence ID" value="NZ_FZOJ01000050.1"/>
</dbReference>
<organism evidence="1 2">
    <name type="scientific">Anaerovirgula multivorans</name>
    <dbReference type="NCBI Taxonomy" id="312168"/>
    <lineage>
        <taxon>Bacteria</taxon>
        <taxon>Bacillati</taxon>
        <taxon>Bacillota</taxon>
        <taxon>Clostridia</taxon>
        <taxon>Peptostreptococcales</taxon>
        <taxon>Natronincolaceae</taxon>
        <taxon>Anaerovirgula</taxon>
    </lineage>
</organism>
<dbReference type="OrthoDB" id="7060358at2"/>
<evidence type="ECO:0008006" key="3">
    <source>
        <dbReference type="Google" id="ProtNLM"/>
    </source>
</evidence>
<dbReference type="Proteomes" id="UP000198304">
    <property type="component" value="Unassembled WGS sequence"/>
</dbReference>
<name>A0A239KMK0_9FIRM</name>
<keyword evidence="2" id="KW-1185">Reference proteome</keyword>
<protein>
    <recommendedName>
        <fullName evidence="3">Arginine repressor</fullName>
    </recommendedName>
</protein>
<accession>A0A239KMK0</accession>
<evidence type="ECO:0000313" key="2">
    <source>
        <dbReference type="Proteomes" id="UP000198304"/>
    </source>
</evidence>
<reference evidence="1 2" key="1">
    <citation type="submission" date="2017-06" db="EMBL/GenBank/DDBJ databases">
        <authorList>
            <person name="Kim H.J."/>
            <person name="Triplett B.A."/>
        </authorList>
    </citation>
    <scope>NUCLEOTIDE SEQUENCE [LARGE SCALE GENOMIC DNA]</scope>
    <source>
        <strain evidence="1 2">SCA</strain>
    </source>
</reference>
<dbReference type="AlphaFoldDB" id="A0A239KMK0"/>
<dbReference type="EMBL" id="FZOJ01000050">
    <property type="protein sequence ID" value="SNT19295.1"/>
    <property type="molecule type" value="Genomic_DNA"/>
</dbReference>